<reference evidence="2" key="1">
    <citation type="submission" date="2020-05" db="UniProtKB">
        <authorList>
            <consortium name="EnsemblMetazoa"/>
        </authorList>
    </citation>
    <scope>IDENTIFICATION</scope>
    <source>
        <strain evidence="2">Yale</strain>
    </source>
</reference>
<protein>
    <submittedName>
        <fullName evidence="2">Uncharacterized protein</fullName>
    </submittedName>
</protein>
<name>A0A1B0G1F1_GLOMM</name>
<feature type="region of interest" description="Disordered" evidence="1">
    <location>
        <begin position="84"/>
        <end position="112"/>
    </location>
</feature>
<dbReference type="VEuPathDB" id="VectorBase:GMOY007102"/>
<accession>A0A1B0G1F1</accession>
<evidence type="ECO:0000313" key="2">
    <source>
        <dbReference type="EnsemblMetazoa" id="GMOY007102-PA"/>
    </source>
</evidence>
<keyword evidence="3" id="KW-1185">Reference proteome</keyword>
<evidence type="ECO:0000256" key="1">
    <source>
        <dbReference type="SAM" id="MobiDB-lite"/>
    </source>
</evidence>
<sequence length="112" mass="13277">MTRTTTTTTTTKTTTNITFQMIEKPNAVLLLCKFTYRPPFGRQHSTNSPHPNSSRLESMRINRIEPCQGSQHPMPNGYLHHYHHHHHHHHYHHHHHHHRRSTYHPCDGKPIP</sequence>
<dbReference type="EMBL" id="CCAG010008619">
    <property type="status" value="NOT_ANNOTATED_CDS"/>
    <property type="molecule type" value="Genomic_DNA"/>
</dbReference>
<dbReference type="Proteomes" id="UP000092444">
    <property type="component" value="Unassembled WGS sequence"/>
</dbReference>
<organism evidence="2 3">
    <name type="scientific">Glossina morsitans morsitans</name>
    <name type="common">Savannah tsetse fly</name>
    <dbReference type="NCBI Taxonomy" id="37546"/>
    <lineage>
        <taxon>Eukaryota</taxon>
        <taxon>Metazoa</taxon>
        <taxon>Ecdysozoa</taxon>
        <taxon>Arthropoda</taxon>
        <taxon>Hexapoda</taxon>
        <taxon>Insecta</taxon>
        <taxon>Pterygota</taxon>
        <taxon>Neoptera</taxon>
        <taxon>Endopterygota</taxon>
        <taxon>Diptera</taxon>
        <taxon>Brachycera</taxon>
        <taxon>Muscomorpha</taxon>
        <taxon>Hippoboscoidea</taxon>
        <taxon>Glossinidae</taxon>
        <taxon>Glossina</taxon>
    </lineage>
</organism>
<dbReference type="EnsemblMetazoa" id="GMOY007102-RA">
    <property type="protein sequence ID" value="GMOY007102-PA"/>
    <property type="gene ID" value="GMOY007102"/>
</dbReference>
<dbReference type="EMBL" id="CCAG010008620">
    <property type="status" value="NOT_ANNOTATED_CDS"/>
    <property type="molecule type" value="Genomic_DNA"/>
</dbReference>
<evidence type="ECO:0000313" key="3">
    <source>
        <dbReference type="Proteomes" id="UP000092444"/>
    </source>
</evidence>
<proteinExistence type="predicted"/>
<feature type="compositionally biased region" description="Basic residues" evidence="1">
    <location>
        <begin position="84"/>
        <end position="102"/>
    </location>
</feature>
<dbReference type="AlphaFoldDB" id="A0A1B0G1F1"/>